<accession>A0ACA9MMN7</accession>
<dbReference type="EMBL" id="CAJVQC010008706">
    <property type="protein sequence ID" value="CAG8595778.1"/>
    <property type="molecule type" value="Genomic_DNA"/>
</dbReference>
<keyword evidence="2" id="KW-1185">Reference proteome</keyword>
<reference evidence="1" key="1">
    <citation type="submission" date="2021-06" db="EMBL/GenBank/DDBJ databases">
        <authorList>
            <person name="Kallberg Y."/>
            <person name="Tangrot J."/>
            <person name="Rosling A."/>
        </authorList>
    </citation>
    <scope>NUCLEOTIDE SEQUENCE</scope>
    <source>
        <strain evidence="1">MA461A</strain>
    </source>
</reference>
<gene>
    <name evidence="1" type="ORF">RPERSI_LOCUS5723</name>
</gene>
<comment type="caution">
    <text evidence="1">The sequence shown here is derived from an EMBL/GenBank/DDBJ whole genome shotgun (WGS) entry which is preliminary data.</text>
</comment>
<proteinExistence type="predicted"/>
<organism evidence="1 2">
    <name type="scientific">Racocetra persica</name>
    <dbReference type="NCBI Taxonomy" id="160502"/>
    <lineage>
        <taxon>Eukaryota</taxon>
        <taxon>Fungi</taxon>
        <taxon>Fungi incertae sedis</taxon>
        <taxon>Mucoromycota</taxon>
        <taxon>Glomeromycotina</taxon>
        <taxon>Glomeromycetes</taxon>
        <taxon>Diversisporales</taxon>
        <taxon>Gigasporaceae</taxon>
        <taxon>Racocetra</taxon>
    </lineage>
</organism>
<evidence type="ECO:0000313" key="2">
    <source>
        <dbReference type="Proteomes" id="UP000789920"/>
    </source>
</evidence>
<name>A0ACA9MMN7_9GLOM</name>
<sequence>MQTQRDKSKDLSEVGLLKLENARLMTRIAELEQIVKEKNALETELKQIIEENTEKAKLRDVELNARIIELEYASAISSLKDNQIQNIINNFFKTTDMSCQKVIGVTNCHAHMSDLSSSNDSSAELALSKLPEIE</sequence>
<feature type="non-terminal residue" evidence="1">
    <location>
        <position position="134"/>
    </location>
</feature>
<evidence type="ECO:0000313" key="1">
    <source>
        <dbReference type="EMBL" id="CAG8595778.1"/>
    </source>
</evidence>
<dbReference type="Proteomes" id="UP000789920">
    <property type="component" value="Unassembled WGS sequence"/>
</dbReference>
<protein>
    <submittedName>
        <fullName evidence="1">16554_t:CDS:1</fullName>
    </submittedName>
</protein>